<comment type="caution">
    <text evidence="1">The sequence shown here is derived from an EMBL/GenBank/DDBJ whole genome shotgun (WGS) entry which is preliminary data.</text>
</comment>
<reference evidence="1 2" key="1">
    <citation type="journal article" date="2024" name="Plant Biotechnol. J.">
        <title>Genome and CRISPR/Cas9 system of a widespread forest tree (Populus alba) in the world.</title>
        <authorList>
            <person name="Liu Y.J."/>
            <person name="Jiang P.F."/>
            <person name="Han X.M."/>
            <person name="Li X.Y."/>
            <person name="Wang H.M."/>
            <person name="Wang Y.J."/>
            <person name="Wang X.X."/>
            <person name="Zeng Q.Y."/>
        </authorList>
    </citation>
    <scope>NUCLEOTIDE SEQUENCE [LARGE SCALE GENOMIC DNA]</scope>
    <source>
        <strain evidence="2">cv. PAL-ZL1</strain>
    </source>
</reference>
<accession>A0ACC4BXL2</accession>
<gene>
    <name evidence="1" type="ORF">D5086_017308</name>
</gene>
<dbReference type="EMBL" id="RCHU02000008">
    <property type="protein sequence ID" value="KAL3582976.1"/>
    <property type="molecule type" value="Genomic_DNA"/>
</dbReference>
<evidence type="ECO:0000313" key="1">
    <source>
        <dbReference type="EMBL" id="KAL3582976.1"/>
    </source>
</evidence>
<proteinExistence type="predicted"/>
<dbReference type="Proteomes" id="UP000309997">
    <property type="component" value="Unassembled WGS sequence"/>
</dbReference>
<sequence>MQRRLNPNMKEVVKNEVIKLLDNGIIYPISDSKWVSPTQVVPKKSGVTVITNEKNELIPTRTITGWRMCIDYRKLNSMTRKDHFPLPFMDQILERVAGHEFYCFLDGYSGYNQIEIAFEDQEKTTFTCPFGIEVDKSKIELIANLPAPKSIKNVRSFLGHAGFYRRFIKDFSVISKPLCNLLTKDNVFEWTEHCEEAFVKLKSLLTSAPVIQPPDWSLPFEIMCDASDYVMGAVLGQRKDKKPYVIYYASKTLNSAQMNYTTTEKELLAVVFACEKFRSYLVGSPVIVFSDHAALKYLLSKKDSKARLVRWILLLQEFDITIKDKKGTENVVADHLSRLTTDSRSDITPINDYFPDESLLSISTMPWFANIVNFLVSGHLPAHWSTQDKRKFLNEVKNFYWDDPYLFKYCPDQIFRRCIPTMR</sequence>
<name>A0ACC4BXL2_POPAL</name>
<evidence type="ECO:0000313" key="2">
    <source>
        <dbReference type="Proteomes" id="UP000309997"/>
    </source>
</evidence>
<organism evidence="1 2">
    <name type="scientific">Populus alba</name>
    <name type="common">White poplar</name>
    <dbReference type="NCBI Taxonomy" id="43335"/>
    <lineage>
        <taxon>Eukaryota</taxon>
        <taxon>Viridiplantae</taxon>
        <taxon>Streptophyta</taxon>
        <taxon>Embryophyta</taxon>
        <taxon>Tracheophyta</taxon>
        <taxon>Spermatophyta</taxon>
        <taxon>Magnoliopsida</taxon>
        <taxon>eudicotyledons</taxon>
        <taxon>Gunneridae</taxon>
        <taxon>Pentapetalae</taxon>
        <taxon>rosids</taxon>
        <taxon>fabids</taxon>
        <taxon>Malpighiales</taxon>
        <taxon>Salicaceae</taxon>
        <taxon>Saliceae</taxon>
        <taxon>Populus</taxon>
    </lineage>
</organism>
<protein>
    <submittedName>
        <fullName evidence="1">Uncharacterized protein</fullName>
    </submittedName>
</protein>
<keyword evidence="2" id="KW-1185">Reference proteome</keyword>